<feature type="repeat" description="TPR" evidence="1">
    <location>
        <begin position="175"/>
        <end position="208"/>
    </location>
</feature>
<dbReference type="AlphaFoldDB" id="D6STX8"/>
<evidence type="ECO:0000313" key="3">
    <source>
        <dbReference type="Proteomes" id="UP000005496"/>
    </source>
</evidence>
<keyword evidence="1" id="KW-0802">TPR repeat</keyword>
<reference evidence="2" key="1">
    <citation type="submission" date="2010-05" db="EMBL/GenBank/DDBJ databases">
        <title>The draft genome of Desulfonatronospira thiodismutans ASO3-1.</title>
        <authorList>
            <consortium name="US DOE Joint Genome Institute (JGI-PGF)"/>
            <person name="Lucas S."/>
            <person name="Copeland A."/>
            <person name="Lapidus A."/>
            <person name="Cheng J.-F."/>
            <person name="Bruce D."/>
            <person name="Goodwin L."/>
            <person name="Pitluck S."/>
            <person name="Chertkov O."/>
            <person name="Brettin T."/>
            <person name="Detter J.C."/>
            <person name="Han C."/>
            <person name="Land M.L."/>
            <person name="Hauser L."/>
            <person name="Kyrpides N."/>
            <person name="Mikhailova N."/>
            <person name="Muyzer G."/>
            <person name="Woyke T."/>
        </authorList>
    </citation>
    <scope>NUCLEOTIDE SEQUENCE [LARGE SCALE GENOMIC DNA]</scope>
    <source>
        <strain evidence="2">ASO3-1</strain>
    </source>
</reference>
<dbReference type="PROSITE" id="PS50005">
    <property type="entry name" value="TPR"/>
    <property type="match status" value="6"/>
</dbReference>
<dbReference type="RefSeq" id="WP_008871493.1">
    <property type="nucleotide sequence ID" value="NZ_ACJN02000003.1"/>
</dbReference>
<feature type="repeat" description="TPR" evidence="1">
    <location>
        <begin position="107"/>
        <end position="140"/>
    </location>
</feature>
<dbReference type="eggNOG" id="COG0457">
    <property type="taxonomic scope" value="Bacteria"/>
</dbReference>
<dbReference type="SUPFAM" id="SSF52540">
    <property type="entry name" value="P-loop containing nucleoside triphosphate hydrolases"/>
    <property type="match status" value="1"/>
</dbReference>
<sequence>MSASGNNGLNAYAEALKKKDFARAEKIARKLLKKNPGDGRMLKYLGTVQAIQGKNAEALPRLEQAAGLLPGDAELLKNLAQNLEAMGRDEEAARRYLQMLDISPDSPSIHVRLAAIFGRAKNLHQARDHARRASELDPHNWDALMKLARAHHELEEPQKAKRLYQKVLTMNPEHPPAYSSLGSVCRELNNPEEAREHLQRALELEPDSALHHTRMGSVCKDLKLYEEARDHYLRALEIDPHFEHAHSRLGNAYKHLGQISDALKSYRRALELDPDSVQAHYGLSELTTFDDPDDPAIKRLQARFMDSETDPHDRALAGFALGKAMLDQKRLSEAFDCYDQANRIMYPLREGGPDWDIRPARYQRLFSGEFMARAGDFGLQETPQVFVVGFSRSGKSLVESLIACHPDIEPWGEDQKFHRFCRGKGKNYLQKLTPEKSRQEARNYIREHQFPPGRGRCVTTLPGNITVLGYLGLYFPATPIIFVQRDLKDLGVSCYFKHYARGNRYAFDLEHLGREIRLYRELIKHWTQVLPNPMLMLSYEELTRNPDGMCSMLYSFLGLEWKKEYFKVLKERSSHVLDLGPAHSLDLAMPIRKDFVGFSEPFRDRLGPLLQGYRNALQDTRYDQPAGKVLAAGKAAGRKKMAMA</sequence>
<proteinExistence type="predicted"/>
<dbReference type="EMBL" id="ACJN02000003">
    <property type="protein sequence ID" value="EFI34144.1"/>
    <property type="molecule type" value="Genomic_DNA"/>
</dbReference>
<dbReference type="InterPro" id="IPR027417">
    <property type="entry name" value="P-loop_NTPase"/>
</dbReference>
<dbReference type="PROSITE" id="PS50293">
    <property type="entry name" value="TPR_REGION"/>
    <property type="match status" value="2"/>
</dbReference>
<dbReference type="SUPFAM" id="SSF48452">
    <property type="entry name" value="TPR-like"/>
    <property type="match status" value="1"/>
</dbReference>
<protein>
    <submittedName>
        <fullName evidence="2">TPR repeat-containing protein</fullName>
    </submittedName>
</protein>
<accession>D6STX8</accession>
<dbReference type="Gene3D" id="1.25.40.10">
    <property type="entry name" value="Tetratricopeptide repeat domain"/>
    <property type="match status" value="3"/>
</dbReference>
<feature type="repeat" description="TPR" evidence="1">
    <location>
        <begin position="209"/>
        <end position="242"/>
    </location>
</feature>
<dbReference type="Pfam" id="PF13414">
    <property type="entry name" value="TPR_11"/>
    <property type="match status" value="1"/>
</dbReference>
<dbReference type="Proteomes" id="UP000005496">
    <property type="component" value="Unassembled WGS sequence"/>
</dbReference>
<name>D6STX8_9BACT</name>
<dbReference type="PANTHER" id="PTHR12558">
    <property type="entry name" value="CELL DIVISION CYCLE 16,23,27"/>
    <property type="match status" value="1"/>
</dbReference>
<keyword evidence="3" id="KW-1185">Reference proteome</keyword>
<dbReference type="InterPro" id="IPR019734">
    <property type="entry name" value="TPR_rpt"/>
</dbReference>
<dbReference type="Pfam" id="PF14559">
    <property type="entry name" value="TPR_19"/>
    <property type="match status" value="2"/>
</dbReference>
<evidence type="ECO:0000313" key="2">
    <source>
        <dbReference type="EMBL" id="EFI34144.1"/>
    </source>
</evidence>
<gene>
    <name evidence="2" type="ORF">Dthio_PD1486</name>
</gene>
<dbReference type="Pfam" id="PF13181">
    <property type="entry name" value="TPR_8"/>
    <property type="match status" value="1"/>
</dbReference>
<organism evidence="2 3">
    <name type="scientific">Desulfonatronospira thiodismutans ASO3-1</name>
    <dbReference type="NCBI Taxonomy" id="555779"/>
    <lineage>
        <taxon>Bacteria</taxon>
        <taxon>Pseudomonadati</taxon>
        <taxon>Thermodesulfobacteriota</taxon>
        <taxon>Desulfovibrionia</taxon>
        <taxon>Desulfovibrionales</taxon>
        <taxon>Desulfonatronovibrionaceae</taxon>
        <taxon>Desulfonatronospira</taxon>
    </lineage>
</organism>
<dbReference type="SMART" id="SM00028">
    <property type="entry name" value="TPR"/>
    <property type="match status" value="7"/>
</dbReference>
<dbReference type="InterPro" id="IPR011990">
    <property type="entry name" value="TPR-like_helical_dom_sf"/>
</dbReference>
<dbReference type="OrthoDB" id="5338908at2"/>
<dbReference type="Gene3D" id="3.40.50.300">
    <property type="entry name" value="P-loop containing nucleotide triphosphate hydrolases"/>
    <property type="match status" value="1"/>
</dbReference>
<feature type="repeat" description="TPR" evidence="1">
    <location>
        <begin position="73"/>
        <end position="106"/>
    </location>
</feature>
<feature type="repeat" description="TPR" evidence="1">
    <location>
        <begin position="141"/>
        <end position="174"/>
    </location>
</feature>
<dbReference type="PANTHER" id="PTHR12558:SF13">
    <property type="entry name" value="CELL DIVISION CYCLE PROTEIN 27 HOMOLOG"/>
    <property type="match status" value="1"/>
</dbReference>
<feature type="repeat" description="TPR" evidence="1">
    <location>
        <begin position="243"/>
        <end position="276"/>
    </location>
</feature>
<comment type="caution">
    <text evidence="2">The sequence shown here is derived from an EMBL/GenBank/DDBJ whole genome shotgun (WGS) entry which is preliminary data.</text>
</comment>
<evidence type="ECO:0000256" key="1">
    <source>
        <dbReference type="PROSITE-ProRule" id="PRU00339"/>
    </source>
</evidence>
<dbReference type="Pfam" id="PF13469">
    <property type="entry name" value="Sulfotransfer_3"/>
    <property type="match status" value="1"/>
</dbReference>